<evidence type="ECO:0000256" key="15">
    <source>
        <dbReference type="RuleBase" id="RU000304"/>
    </source>
</evidence>
<evidence type="ECO:0000256" key="9">
    <source>
        <dbReference type="ARBA" id="ARBA00022782"/>
    </source>
</evidence>
<name>A0A9D4BEP3_DREPO</name>
<evidence type="ECO:0000256" key="4">
    <source>
        <dbReference type="ARBA" id="ARBA00022553"/>
    </source>
</evidence>
<feature type="region of interest" description="Disordered" evidence="16">
    <location>
        <begin position="306"/>
        <end position="333"/>
    </location>
</feature>
<dbReference type="InterPro" id="IPR017441">
    <property type="entry name" value="Protein_kinase_ATP_BS"/>
</dbReference>
<evidence type="ECO:0000256" key="8">
    <source>
        <dbReference type="ARBA" id="ARBA00022777"/>
    </source>
</evidence>
<dbReference type="GO" id="GO:0050321">
    <property type="term" value="F:tau-protein kinase activity"/>
    <property type="evidence" value="ECO:0007669"/>
    <property type="project" value="TreeGrafter"/>
</dbReference>
<keyword evidence="9" id="KW-0221">Differentiation</keyword>
<dbReference type="GO" id="GO:0030154">
    <property type="term" value="P:cell differentiation"/>
    <property type="evidence" value="ECO:0007669"/>
    <property type="project" value="UniProtKB-KW"/>
</dbReference>
<proteinExistence type="inferred from homology"/>
<comment type="similarity">
    <text evidence="15">Belongs to the protein kinase superfamily.</text>
</comment>
<evidence type="ECO:0000256" key="7">
    <source>
        <dbReference type="ARBA" id="ARBA00022741"/>
    </source>
</evidence>
<dbReference type="GO" id="GO:0005737">
    <property type="term" value="C:cytoplasm"/>
    <property type="evidence" value="ECO:0007669"/>
    <property type="project" value="TreeGrafter"/>
</dbReference>
<evidence type="ECO:0000256" key="12">
    <source>
        <dbReference type="ARBA" id="ARBA00022843"/>
    </source>
</evidence>
<evidence type="ECO:0000256" key="10">
    <source>
        <dbReference type="ARBA" id="ARBA00022840"/>
    </source>
</evidence>
<evidence type="ECO:0000256" key="14">
    <source>
        <dbReference type="PROSITE-ProRule" id="PRU10141"/>
    </source>
</evidence>
<dbReference type="SMART" id="SM00220">
    <property type="entry name" value="S_TKc"/>
    <property type="match status" value="1"/>
</dbReference>
<dbReference type="Gene3D" id="1.10.510.10">
    <property type="entry name" value="Transferase(Phosphotransferase) domain 1"/>
    <property type="match status" value="1"/>
</dbReference>
<dbReference type="GO" id="GO:0000287">
    <property type="term" value="F:magnesium ion binding"/>
    <property type="evidence" value="ECO:0007669"/>
    <property type="project" value="UniProtKB-ARBA"/>
</dbReference>
<gene>
    <name evidence="18" type="ORF">DPMN_193092</name>
</gene>
<dbReference type="GO" id="GO:0035556">
    <property type="term" value="P:intracellular signal transduction"/>
    <property type="evidence" value="ECO:0007669"/>
    <property type="project" value="TreeGrafter"/>
</dbReference>
<keyword evidence="19" id="KW-1185">Reference proteome</keyword>
<dbReference type="PROSITE" id="PS00108">
    <property type="entry name" value="PROTEIN_KINASE_ST"/>
    <property type="match status" value="1"/>
</dbReference>
<dbReference type="OrthoDB" id="504170at2759"/>
<dbReference type="PANTHER" id="PTHR24346:SF102">
    <property type="entry name" value="TESTIS-SPECIFIC SERINE_THREONINE-PROTEIN KINASE 1"/>
    <property type="match status" value="1"/>
</dbReference>
<protein>
    <recommendedName>
        <fullName evidence="17">Protein kinase domain-containing protein</fullName>
    </recommendedName>
</protein>
<dbReference type="FunFam" id="1.10.510.10:FF:000658">
    <property type="entry name" value="Protein CBG12184"/>
    <property type="match status" value="1"/>
</dbReference>
<evidence type="ECO:0000256" key="3">
    <source>
        <dbReference type="ARBA" id="ARBA00022527"/>
    </source>
</evidence>
<keyword evidence="2" id="KW-0217">Developmental protein</keyword>
<keyword evidence="5" id="KW-0808">Transferase</keyword>
<dbReference type="EMBL" id="JAIWYP010000021">
    <property type="protein sequence ID" value="KAH3692543.1"/>
    <property type="molecule type" value="Genomic_DNA"/>
</dbReference>
<keyword evidence="8" id="KW-0418">Kinase</keyword>
<dbReference type="Proteomes" id="UP000828390">
    <property type="component" value="Unassembled WGS sequence"/>
</dbReference>
<dbReference type="InterPro" id="IPR000719">
    <property type="entry name" value="Prot_kinase_dom"/>
</dbReference>
<keyword evidence="4" id="KW-0597">Phosphoprotein</keyword>
<evidence type="ECO:0000313" key="19">
    <source>
        <dbReference type="Proteomes" id="UP000828390"/>
    </source>
</evidence>
<dbReference type="InterPro" id="IPR011009">
    <property type="entry name" value="Kinase-like_dom_sf"/>
</dbReference>
<reference evidence="18" key="2">
    <citation type="submission" date="2020-11" db="EMBL/GenBank/DDBJ databases">
        <authorList>
            <person name="McCartney M.A."/>
            <person name="Auch B."/>
            <person name="Kono T."/>
            <person name="Mallez S."/>
            <person name="Becker A."/>
            <person name="Gohl D.M."/>
            <person name="Silverstein K.A.T."/>
            <person name="Koren S."/>
            <person name="Bechman K.B."/>
            <person name="Herman A."/>
            <person name="Abrahante J.E."/>
            <person name="Garbe J."/>
        </authorList>
    </citation>
    <scope>NUCLEOTIDE SEQUENCE</scope>
    <source>
        <strain evidence="18">Duluth1</strain>
        <tissue evidence="18">Whole animal</tissue>
    </source>
</reference>
<evidence type="ECO:0000256" key="5">
    <source>
        <dbReference type="ARBA" id="ARBA00022679"/>
    </source>
</evidence>
<keyword evidence="10 14" id="KW-0067">ATP-binding</keyword>
<dbReference type="AlphaFoldDB" id="A0A9D4BEP3"/>
<dbReference type="GO" id="GO:0005524">
    <property type="term" value="F:ATP binding"/>
    <property type="evidence" value="ECO:0007669"/>
    <property type="project" value="UniProtKB-UniRule"/>
</dbReference>
<dbReference type="PROSITE" id="PS00107">
    <property type="entry name" value="PROTEIN_KINASE_ATP"/>
    <property type="match status" value="1"/>
</dbReference>
<dbReference type="InterPro" id="IPR008271">
    <property type="entry name" value="Ser/Thr_kinase_AS"/>
</dbReference>
<organism evidence="18 19">
    <name type="scientific">Dreissena polymorpha</name>
    <name type="common">Zebra mussel</name>
    <name type="synonym">Mytilus polymorpha</name>
    <dbReference type="NCBI Taxonomy" id="45954"/>
    <lineage>
        <taxon>Eukaryota</taxon>
        <taxon>Metazoa</taxon>
        <taxon>Spiralia</taxon>
        <taxon>Lophotrochozoa</taxon>
        <taxon>Mollusca</taxon>
        <taxon>Bivalvia</taxon>
        <taxon>Autobranchia</taxon>
        <taxon>Heteroconchia</taxon>
        <taxon>Euheterodonta</taxon>
        <taxon>Imparidentia</taxon>
        <taxon>Neoheterodontei</taxon>
        <taxon>Myida</taxon>
        <taxon>Dreissenoidea</taxon>
        <taxon>Dreissenidae</taxon>
        <taxon>Dreissena</taxon>
    </lineage>
</organism>
<evidence type="ECO:0000256" key="6">
    <source>
        <dbReference type="ARBA" id="ARBA00022723"/>
    </source>
</evidence>
<dbReference type="Pfam" id="PF00069">
    <property type="entry name" value="Pkinase"/>
    <property type="match status" value="1"/>
</dbReference>
<keyword evidence="11" id="KW-0460">Magnesium</keyword>
<keyword evidence="13" id="KW-0744">Spermatogenesis</keyword>
<dbReference type="PANTHER" id="PTHR24346">
    <property type="entry name" value="MAP/MICROTUBULE AFFINITY-REGULATING KINASE"/>
    <property type="match status" value="1"/>
</dbReference>
<accession>A0A9D4BEP3</accession>
<evidence type="ECO:0000256" key="16">
    <source>
        <dbReference type="SAM" id="MobiDB-lite"/>
    </source>
</evidence>
<evidence type="ECO:0000313" key="18">
    <source>
        <dbReference type="EMBL" id="KAH3692543.1"/>
    </source>
</evidence>
<evidence type="ECO:0000256" key="13">
    <source>
        <dbReference type="ARBA" id="ARBA00022871"/>
    </source>
</evidence>
<comment type="cofactor">
    <cofactor evidence="1">
        <name>Mg(2+)</name>
        <dbReference type="ChEBI" id="CHEBI:18420"/>
    </cofactor>
</comment>
<evidence type="ECO:0000259" key="17">
    <source>
        <dbReference type="PROSITE" id="PS50011"/>
    </source>
</evidence>
<sequence length="383" mass="43360">MGSDGTSKEDRPESVSKGANKAYRILESQGFIVGRTLGSGSYARVKCAYDMNRKHKVAVKIINKQKSFDEYLNKFLPREVEAMRILTNHYSIVKFYQIIETTSRYFFIMEYAEKGDLLNEVKARGTIPENQAGRWFINMFDGVKYMHGKGVVHRDIKCENLVIDAHYTLKLTDLGFAKKIGKNKSGDSLLSETYCGSYAYAPPEILKGIPYNPELSDVWSMGVVLYTMLYGRLPFDDGDHKKLLKQVQSRIVFPNKPVVSSDCKLFILKIFLKVPERVLLKHMKLDAWFKFQQIVCKQGKEEKANAANEVTATSDEDVTRPAGTDNSGETTHHRLSMKLVKEKDDGNDEIETTPTVHDIAKETMEINVPILTSEQPTVHPVSG</sequence>
<reference evidence="18" key="1">
    <citation type="journal article" date="2019" name="bioRxiv">
        <title>The Genome of the Zebra Mussel, Dreissena polymorpha: A Resource for Invasive Species Research.</title>
        <authorList>
            <person name="McCartney M.A."/>
            <person name="Auch B."/>
            <person name="Kono T."/>
            <person name="Mallez S."/>
            <person name="Zhang Y."/>
            <person name="Obille A."/>
            <person name="Becker A."/>
            <person name="Abrahante J.E."/>
            <person name="Garbe J."/>
            <person name="Badalamenti J.P."/>
            <person name="Herman A."/>
            <person name="Mangelson H."/>
            <person name="Liachko I."/>
            <person name="Sullivan S."/>
            <person name="Sone E.D."/>
            <person name="Koren S."/>
            <person name="Silverstein K.A.T."/>
            <person name="Beckman K.B."/>
            <person name="Gohl D.M."/>
        </authorList>
    </citation>
    <scope>NUCLEOTIDE SEQUENCE</scope>
    <source>
        <strain evidence="18">Duluth1</strain>
        <tissue evidence="18">Whole animal</tissue>
    </source>
</reference>
<keyword evidence="12" id="KW-0832">Ubl conjugation</keyword>
<keyword evidence="3 15" id="KW-0723">Serine/threonine-protein kinase</keyword>
<keyword evidence="6" id="KW-0479">Metal-binding</keyword>
<dbReference type="SUPFAM" id="SSF56112">
    <property type="entry name" value="Protein kinase-like (PK-like)"/>
    <property type="match status" value="1"/>
</dbReference>
<dbReference type="FunFam" id="3.30.200.20:FF:000042">
    <property type="entry name" value="Aurora kinase A"/>
    <property type="match status" value="1"/>
</dbReference>
<dbReference type="GO" id="GO:0000226">
    <property type="term" value="P:microtubule cytoskeleton organization"/>
    <property type="evidence" value="ECO:0007669"/>
    <property type="project" value="TreeGrafter"/>
</dbReference>
<keyword evidence="7 14" id="KW-0547">Nucleotide-binding</keyword>
<evidence type="ECO:0000256" key="11">
    <source>
        <dbReference type="ARBA" id="ARBA00022842"/>
    </source>
</evidence>
<evidence type="ECO:0000256" key="2">
    <source>
        <dbReference type="ARBA" id="ARBA00022473"/>
    </source>
</evidence>
<feature type="binding site" evidence="14">
    <location>
        <position position="60"/>
    </location>
    <ligand>
        <name>ATP</name>
        <dbReference type="ChEBI" id="CHEBI:30616"/>
    </ligand>
</feature>
<feature type="domain" description="Protein kinase" evidence="17">
    <location>
        <begin position="31"/>
        <end position="289"/>
    </location>
</feature>
<evidence type="ECO:0000256" key="1">
    <source>
        <dbReference type="ARBA" id="ARBA00001946"/>
    </source>
</evidence>
<dbReference type="PROSITE" id="PS50011">
    <property type="entry name" value="PROTEIN_KINASE_DOM"/>
    <property type="match status" value="1"/>
</dbReference>
<dbReference type="GO" id="GO:0007283">
    <property type="term" value="P:spermatogenesis"/>
    <property type="evidence" value="ECO:0007669"/>
    <property type="project" value="UniProtKB-KW"/>
</dbReference>
<comment type="caution">
    <text evidence="18">The sequence shown here is derived from an EMBL/GenBank/DDBJ whole genome shotgun (WGS) entry which is preliminary data.</text>
</comment>